<evidence type="ECO:0000313" key="2">
    <source>
        <dbReference type="Proteomes" id="UP001493487"/>
    </source>
</evidence>
<dbReference type="SUPFAM" id="SSF51445">
    <property type="entry name" value="(Trans)glycosidases"/>
    <property type="match status" value="1"/>
</dbReference>
<evidence type="ECO:0008006" key="3">
    <source>
        <dbReference type="Google" id="ProtNLM"/>
    </source>
</evidence>
<dbReference type="EMBL" id="JASKHM010000011">
    <property type="protein sequence ID" value="MEQ4484634.1"/>
    <property type="molecule type" value="Genomic_DNA"/>
</dbReference>
<evidence type="ECO:0000313" key="1">
    <source>
        <dbReference type="EMBL" id="MEQ4484634.1"/>
    </source>
</evidence>
<dbReference type="Gene3D" id="3.20.20.70">
    <property type="entry name" value="Aldolase class I"/>
    <property type="match status" value="1"/>
</dbReference>
<organism evidence="1 2">
    <name type="scientific">Cohnella silvisoli</name>
    <dbReference type="NCBI Taxonomy" id="2873699"/>
    <lineage>
        <taxon>Bacteria</taxon>
        <taxon>Bacillati</taxon>
        <taxon>Bacillota</taxon>
        <taxon>Bacilli</taxon>
        <taxon>Bacillales</taxon>
        <taxon>Paenibacillaceae</taxon>
        <taxon>Cohnella</taxon>
    </lineage>
</organism>
<comment type="caution">
    <text evidence="1">The sequence shown here is derived from an EMBL/GenBank/DDBJ whole genome shotgun (WGS) entry which is preliminary data.</text>
</comment>
<reference evidence="1 2" key="1">
    <citation type="journal article" date="2023" name="Genome Announc.">
        <title>Pan-Genome Analyses of the Genus Cohnella and Proposal of the Novel Species Cohnella silvisoli sp. nov., Isolated from Forest Soil.</title>
        <authorList>
            <person name="Wang C."/>
            <person name="Mao L."/>
            <person name="Bao G."/>
            <person name="Zhu H."/>
        </authorList>
    </citation>
    <scope>NUCLEOTIDE SEQUENCE [LARGE SCALE GENOMIC DNA]</scope>
    <source>
        <strain evidence="1 2">NL03-T5-1</strain>
    </source>
</reference>
<dbReference type="InterPro" id="IPR017853">
    <property type="entry name" value="GH"/>
</dbReference>
<gene>
    <name evidence="1" type="ORF">QJS35_19730</name>
</gene>
<protein>
    <recommendedName>
        <fullName evidence="3">Alpha-galactosidase</fullName>
    </recommendedName>
</protein>
<dbReference type="InterPro" id="IPR013785">
    <property type="entry name" value="Aldolase_TIM"/>
</dbReference>
<keyword evidence="2" id="KW-1185">Reference proteome</keyword>
<dbReference type="Proteomes" id="UP001493487">
    <property type="component" value="Unassembled WGS sequence"/>
</dbReference>
<name>A0ABV1KWY5_9BACL</name>
<proteinExistence type="predicted"/>
<sequence>MLRLSIQENTPLLTSSDSLTTFSERPYQYELQSRFQEQLCSTDSLTNWTSRLYADATEITGTFAASGLLLVQRFLKEGEFLSEILSLTNPNDYPVQVDQVKFGFTALLQDREHWRLSAIPFLVQLDGSVHDYTIERLLSGNASNAAYIDASREEPPFDEDGLRSEAWAWGDGERGIVVIKYNNEQIEYSIARPGDVEGEAVLCFGGAGLSLYGEPSGVRLLSPGEKFVFGTTYYFPYEGGIQSAYTIYRSFLEKQGHTFAADYNPPVNWNVLYDIGWHHSNEEQLRQHYHKEAILLEASKARDCGCELLYLDPGWEVAEGLTLWDESRLGSAADLVRELKEQYGLDLGYRTILRAYKRHWDEDYQVRHSYGLMQPEKMEPVWGYHFWEMCLSHPEFYQEKLERILAITKQGIRFMMFDEMDWRGPCYDPTHGHPVPSTPLDHINNVYRLAAEVRRQCPDVLTEVHDPVWPWTNALYVPTYFRQGAEGIGSYDENWGFEYMWNCIEDLRTGKALALYYYNLGCSIPLYLHITMAADNDACVFFWWTASTVRHLGIGGKTSHPTVEFAGALASYDRERRYNDYKEQMSLYRRLKPYFVRGTFHGITEYVHLHTLEEQVGGVINVFNLTDEEQELTFTVPTKLLGSGDALPVAGAEATWNESAVEFRLSVGSMSPGVIAVGDAASLLGIA</sequence>
<dbReference type="RefSeq" id="WP_232186771.1">
    <property type="nucleotide sequence ID" value="NZ_JAIOAP010000010.1"/>
</dbReference>
<accession>A0ABV1KWY5</accession>